<gene>
    <name evidence="7" type="ORF">MGWOODY_Clf476</name>
</gene>
<dbReference type="PANTHER" id="PTHR43104:SF2">
    <property type="entry name" value="L-2-HYDROXYGLUTARATE DEHYDROGENASE, MITOCHONDRIAL"/>
    <property type="match status" value="1"/>
</dbReference>
<proteinExistence type="inferred from homology"/>
<dbReference type="NCBIfam" id="NF008726">
    <property type="entry name" value="PRK11728.1"/>
    <property type="match status" value="1"/>
</dbReference>
<dbReference type="GO" id="GO:0003973">
    <property type="term" value="F:(S)-2-hydroxy-acid oxidase activity"/>
    <property type="evidence" value="ECO:0007669"/>
    <property type="project" value="UniProtKB-EC"/>
</dbReference>
<dbReference type="InterPro" id="IPR006076">
    <property type="entry name" value="FAD-dep_OxRdtase"/>
</dbReference>
<comment type="cofactor">
    <cofactor evidence="1">
        <name>FAD</name>
        <dbReference type="ChEBI" id="CHEBI:57692"/>
    </cofactor>
</comment>
<dbReference type="InterPro" id="IPR036188">
    <property type="entry name" value="FAD/NAD-bd_sf"/>
</dbReference>
<dbReference type="AlphaFoldDB" id="A0A160VB67"/>
<evidence type="ECO:0000259" key="6">
    <source>
        <dbReference type="Pfam" id="PF01266"/>
    </source>
</evidence>
<evidence type="ECO:0000256" key="3">
    <source>
        <dbReference type="ARBA" id="ARBA00022827"/>
    </source>
</evidence>
<keyword evidence="2" id="KW-0285">Flavoprotein</keyword>
<comment type="similarity">
    <text evidence="5">Belongs to the L2HGDH family.</text>
</comment>
<evidence type="ECO:0000313" key="7">
    <source>
        <dbReference type="EMBL" id="CUV03476.1"/>
    </source>
</evidence>
<dbReference type="EC" id="1.1.3.15" evidence="7"/>
<evidence type="ECO:0000256" key="1">
    <source>
        <dbReference type="ARBA" id="ARBA00001974"/>
    </source>
</evidence>
<organism evidence="7">
    <name type="scientific">hydrothermal vent metagenome</name>
    <dbReference type="NCBI Taxonomy" id="652676"/>
    <lineage>
        <taxon>unclassified sequences</taxon>
        <taxon>metagenomes</taxon>
        <taxon>ecological metagenomes</taxon>
    </lineage>
</organism>
<feature type="domain" description="FAD dependent oxidoreductase" evidence="6">
    <location>
        <begin position="7"/>
        <end position="397"/>
    </location>
</feature>
<keyword evidence="3" id="KW-0274">FAD</keyword>
<evidence type="ECO:0000256" key="5">
    <source>
        <dbReference type="ARBA" id="ARBA00037941"/>
    </source>
</evidence>
<dbReference type="GO" id="GO:0047545">
    <property type="term" value="F:(S)-2-hydroxyglutarate dehydrogenase activity"/>
    <property type="evidence" value="ECO:0007669"/>
    <property type="project" value="TreeGrafter"/>
</dbReference>
<evidence type="ECO:0000256" key="4">
    <source>
        <dbReference type="ARBA" id="ARBA00023002"/>
    </source>
</evidence>
<reference evidence="7" key="1">
    <citation type="submission" date="2015-10" db="EMBL/GenBank/DDBJ databases">
        <authorList>
            <person name="Gilbert D.G."/>
        </authorList>
    </citation>
    <scope>NUCLEOTIDE SEQUENCE</scope>
</reference>
<dbReference type="SUPFAM" id="SSF51905">
    <property type="entry name" value="FAD/NAD(P)-binding domain"/>
    <property type="match status" value="1"/>
</dbReference>
<protein>
    <submittedName>
        <fullName evidence="7">L-2-hydroxyglutarate oxidase</fullName>
        <ecNumber evidence="7">1.1.3.15</ecNumber>
    </submittedName>
</protein>
<name>A0A160VB67_9ZZZZ</name>
<dbReference type="PANTHER" id="PTHR43104">
    <property type="entry name" value="L-2-HYDROXYGLUTARATE DEHYDROGENASE, MITOCHONDRIAL"/>
    <property type="match status" value="1"/>
</dbReference>
<sequence>MESKAYDVVVIGGGIIGLSTAMQIKLDKYPDWRVAVVEKDSEIANHQTGHNSGVIHSGIYYRPDSHKARFCVGGAKSLRQFCDENEIEYNQCGKVIVATNDAEIGRLQTLHERGIANGVDGLEIIGPERLKELEPHVTGVQALWAPTTGIVDYRKVSAAYAEKFQQAGGDVFTNAPVSRIIRAQDELVLETPGGAVHTKHIINCAGLYADRVAEMMGEDVDIQIVPFRGEYYTLRPESHHLVNGLIYPVPDPRFPFLGVHFTRNIHGYVEAGPNAVLALKREGYRKSDVSIGESFQTFTYPGFWKMAAKHWKTAIGEIHRSYSKSVFVKDLQGLVPEIQASDLAPGGAGVRAQAVARNGALLDDFSIIRGREAVHVLNAPSPGATSSLAIGAHIVELAAEAFGE</sequence>
<dbReference type="EMBL" id="FAXA01000426">
    <property type="protein sequence ID" value="CUV03476.1"/>
    <property type="molecule type" value="Genomic_DNA"/>
</dbReference>
<dbReference type="GO" id="GO:0005737">
    <property type="term" value="C:cytoplasm"/>
    <property type="evidence" value="ECO:0007669"/>
    <property type="project" value="TreeGrafter"/>
</dbReference>
<keyword evidence="4 7" id="KW-0560">Oxidoreductase</keyword>
<accession>A0A160VB67</accession>
<dbReference type="Gene3D" id="3.30.9.10">
    <property type="entry name" value="D-Amino Acid Oxidase, subunit A, domain 2"/>
    <property type="match status" value="1"/>
</dbReference>
<dbReference type="Pfam" id="PF01266">
    <property type="entry name" value="DAO"/>
    <property type="match status" value="1"/>
</dbReference>
<evidence type="ECO:0000256" key="2">
    <source>
        <dbReference type="ARBA" id="ARBA00022630"/>
    </source>
</evidence>
<dbReference type="Gene3D" id="3.50.50.60">
    <property type="entry name" value="FAD/NAD(P)-binding domain"/>
    <property type="match status" value="1"/>
</dbReference>